<keyword evidence="4 7" id="KW-0560">Oxidoreductase</keyword>
<comment type="similarity">
    <text evidence="1">Belongs to the NADH dehydrogenase family.</text>
</comment>
<evidence type="ECO:0000256" key="4">
    <source>
        <dbReference type="ARBA" id="ARBA00023002"/>
    </source>
</evidence>
<dbReference type="PRINTS" id="PR00411">
    <property type="entry name" value="PNDRDTASEI"/>
</dbReference>
<dbReference type="PRINTS" id="PR00368">
    <property type="entry name" value="FADPNR"/>
</dbReference>
<dbReference type="SUPFAM" id="SSF51905">
    <property type="entry name" value="FAD/NAD(P)-binding domain"/>
    <property type="match status" value="1"/>
</dbReference>
<feature type="domain" description="FAD/NAD(P)-binding" evidence="6">
    <location>
        <begin position="3"/>
        <end position="311"/>
    </location>
</feature>
<protein>
    <submittedName>
        <fullName evidence="7">NAD(P)/FAD-dependent oxidoreductase</fullName>
        <ecNumber evidence="7">1.6.5.-</ecNumber>
    </submittedName>
</protein>
<dbReference type="Pfam" id="PF07992">
    <property type="entry name" value="Pyr_redox_2"/>
    <property type="match status" value="1"/>
</dbReference>
<dbReference type="EC" id="1.6.5.-" evidence="7"/>
<dbReference type="AlphaFoldDB" id="A0AAW7HTQ4"/>
<evidence type="ECO:0000313" key="8">
    <source>
        <dbReference type="Proteomes" id="UP001165439"/>
    </source>
</evidence>
<evidence type="ECO:0000256" key="1">
    <source>
        <dbReference type="ARBA" id="ARBA00005272"/>
    </source>
</evidence>
<accession>A0AAW7HTQ4</accession>
<comment type="caution">
    <text evidence="7">The sequence shown here is derived from an EMBL/GenBank/DDBJ whole genome shotgun (WGS) entry which is preliminary data.</text>
</comment>
<dbReference type="Proteomes" id="UP001165439">
    <property type="component" value="Unassembled WGS sequence"/>
</dbReference>
<dbReference type="InterPro" id="IPR023753">
    <property type="entry name" value="FAD/NAD-binding_dom"/>
</dbReference>
<evidence type="ECO:0000256" key="3">
    <source>
        <dbReference type="ARBA" id="ARBA00022827"/>
    </source>
</evidence>
<keyword evidence="3" id="KW-0274">FAD</keyword>
<organism evidence="7 8">
    <name type="scientific">Pseudomonas alloputida</name>
    <dbReference type="NCBI Taxonomy" id="1940621"/>
    <lineage>
        <taxon>Bacteria</taxon>
        <taxon>Pseudomonadati</taxon>
        <taxon>Pseudomonadota</taxon>
        <taxon>Gammaproteobacteria</taxon>
        <taxon>Pseudomonadales</taxon>
        <taxon>Pseudomonadaceae</taxon>
        <taxon>Pseudomonas</taxon>
    </lineage>
</organism>
<evidence type="ECO:0000313" key="7">
    <source>
        <dbReference type="EMBL" id="MDM3953647.1"/>
    </source>
</evidence>
<dbReference type="PANTHER" id="PTHR43706">
    <property type="entry name" value="NADH DEHYDROGENASE"/>
    <property type="match status" value="1"/>
</dbReference>
<dbReference type="GeneID" id="83680549"/>
<dbReference type="GO" id="GO:0003954">
    <property type="term" value="F:NADH dehydrogenase activity"/>
    <property type="evidence" value="ECO:0007669"/>
    <property type="project" value="InterPro"/>
</dbReference>
<gene>
    <name evidence="7" type="ORF">LU674_015115</name>
</gene>
<evidence type="ECO:0000259" key="6">
    <source>
        <dbReference type="Pfam" id="PF07992"/>
    </source>
</evidence>
<sequence>MKQILIIGAGFAGLWSALSAIRQLDLNGSKGVEVTLLAPQAELHVRPRFYEPDVHTMAAPLQALFDAVNVRFVQGTAYHIDEAARRVGYRTRSGTRCTLPYDRLIMACGSELERPDMVGIEHAFDVDKLDSAARLEAHLKSLASLPNTPARNTVVVAGGGFTGIETATELPARLRAILGEDAALRIVVIDRGARIGAALGDGIRPAIEQACEALGVEWVCGATVVSVDPAGVQLDNGQRIDASTVVWTVGFKANPLTEQISGERDNRGRLHVDGNLKVKGNDAVYAAGDVAYATCDELGNHAVMSCQHAIALGRHAGNNAAAELLGVAPTAYSQPKYVTCLDLGAWGAVYTEGWDREVSPPEDKAEAKALKRQINSVWIYPPAADRASALAAADPLIPVA</sequence>
<dbReference type="PANTHER" id="PTHR43706:SF45">
    <property type="entry name" value="NADH DEHYDROGENASE-LIKE PROTEIN RV1812C"/>
    <property type="match status" value="1"/>
</dbReference>
<dbReference type="RefSeq" id="WP_010953772.1">
    <property type="nucleotide sequence ID" value="NZ_CP128540.1"/>
</dbReference>
<keyword evidence="2" id="KW-0285">Flavoprotein</keyword>
<name>A0AAW7HTQ4_9PSED</name>
<keyword evidence="5" id="KW-0520">NAD</keyword>
<dbReference type="InterPro" id="IPR045024">
    <property type="entry name" value="NDH-2"/>
</dbReference>
<proteinExistence type="inferred from homology"/>
<evidence type="ECO:0000256" key="5">
    <source>
        <dbReference type="ARBA" id="ARBA00023027"/>
    </source>
</evidence>
<dbReference type="InterPro" id="IPR036188">
    <property type="entry name" value="FAD/NAD-bd_sf"/>
</dbReference>
<reference evidence="7" key="1">
    <citation type="submission" date="2023-06" db="EMBL/GenBank/DDBJ databases">
        <title>MBL-encoding genomic islands in Pseudomonas spp. in Poland.</title>
        <authorList>
            <person name="Urbanowicz P."/>
            <person name="Izdebski R."/>
            <person name="Biedrzycka M."/>
            <person name="Gniadkowski M."/>
        </authorList>
    </citation>
    <scope>NUCLEOTIDE SEQUENCE</scope>
    <source>
        <strain evidence="7">NMI5768_13</strain>
    </source>
</reference>
<evidence type="ECO:0000256" key="2">
    <source>
        <dbReference type="ARBA" id="ARBA00022630"/>
    </source>
</evidence>
<dbReference type="EMBL" id="JAJSRF020000001">
    <property type="protein sequence ID" value="MDM3953647.1"/>
    <property type="molecule type" value="Genomic_DNA"/>
</dbReference>
<dbReference type="Gene3D" id="3.50.50.100">
    <property type="match status" value="1"/>
</dbReference>